<evidence type="ECO:0000256" key="4">
    <source>
        <dbReference type="ARBA" id="ARBA00023277"/>
    </source>
</evidence>
<sequence length="509" mass="57399">MSEDRQAFNPYLPLNEYIPDGEPHVFGDRVYIFGSHDREGGTTYCELDYTVYSAPVTDLTDWRCEGTVYRAEQDPHVCADRSQMYAPDVVRGNDGRYYLYYCLAGQAGKNGFDGPISVAVCDTPAGKYEYLGDVRYPDGSPMTRFIPFDPAVINDNGTIRLYYGWSLPMTPGNGWLGRKITEKLMVNMFHKLPEEIRREPQGIMGANTVELKDDMLTVRGEPVRILPGIDKSKGTEYEGHAFFEASSIRKIGETYYFIYSTEKNHELCYAVSRYPDRDFRYGGVIISNGDVGIDGRKAKRRIAATGNNHGSIEQINGKWYVFYHRHTHLNSYNRQDCAEEIHIDGDGSIRQVPMTSCGLNGKPLRPEGVYPAAIACVLTDGHMPHVGNGGAPGRHPMITHGEGEQHITGIRNHTVIGFRYFAFTGSVKLILRVRGNGRGHFLISDGQKTHRTSVQVTGSEKWMKYETVVNTDRTAPLYLEYKGTGMMELQQIELKRVVSDKEEENHENI</sequence>
<dbReference type="GO" id="GO:0045493">
    <property type="term" value="P:xylan catabolic process"/>
    <property type="evidence" value="ECO:0007669"/>
    <property type="project" value="UniProtKB-KW"/>
</dbReference>
<dbReference type="InterPro" id="IPR023296">
    <property type="entry name" value="Glyco_hydro_beta-prop_sf"/>
</dbReference>
<proteinExistence type="inferred from homology"/>
<comment type="caution">
    <text evidence="8">The sequence shown here is derived from an EMBL/GenBank/DDBJ whole genome shotgun (WGS) entry which is preliminary data.</text>
</comment>
<dbReference type="Gene3D" id="2.115.10.20">
    <property type="entry name" value="Glycosyl hydrolase domain, family 43"/>
    <property type="match status" value="1"/>
</dbReference>
<evidence type="ECO:0000256" key="3">
    <source>
        <dbReference type="ARBA" id="ARBA00022801"/>
    </source>
</evidence>
<organism evidence="8 9">
    <name type="scientific">Mediterraneibacter catenae</name>
    <dbReference type="NCBI Taxonomy" id="2594882"/>
    <lineage>
        <taxon>Bacteria</taxon>
        <taxon>Bacillati</taxon>
        <taxon>Bacillota</taxon>
        <taxon>Clostridia</taxon>
        <taxon>Lachnospirales</taxon>
        <taxon>Lachnospiraceae</taxon>
        <taxon>Mediterraneibacter</taxon>
    </lineage>
</organism>
<dbReference type="RefSeq" id="WP_150310137.1">
    <property type="nucleotide sequence ID" value="NZ_VMSO01000002.1"/>
</dbReference>
<dbReference type="OrthoDB" id="9801455at2"/>
<accession>A0A5M9I396</accession>
<keyword evidence="4" id="KW-0119">Carbohydrate metabolism</keyword>
<feature type="site" description="Important for catalytic activity, responsible for pKa modulation of the active site Glu and correct orientation of both the proton donor and substrate" evidence="6">
    <location>
        <position position="149"/>
    </location>
</feature>
<comment type="similarity">
    <text evidence="1 7">Belongs to the glycosyl hydrolase 43 family.</text>
</comment>
<dbReference type="InterPro" id="IPR052176">
    <property type="entry name" value="Glycosyl_Hydrlase_43_Enz"/>
</dbReference>
<dbReference type="Proteomes" id="UP000322025">
    <property type="component" value="Unassembled WGS sequence"/>
</dbReference>
<keyword evidence="3 7" id="KW-0378">Hydrolase</keyword>
<keyword evidence="2" id="KW-0624">Polysaccharide degradation</keyword>
<keyword evidence="9" id="KW-1185">Reference proteome</keyword>
<dbReference type="GO" id="GO:0004553">
    <property type="term" value="F:hydrolase activity, hydrolyzing O-glycosyl compounds"/>
    <property type="evidence" value="ECO:0007669"/>
    <property type="project" value="InterPro"/>
</dbReference>
<reference evidence="8" key="1">
    <citation type="submission" date="2019-07" db="EMBL/GenBank/DDBJ databases">
        <authorList>
            <person name="Wongkuna S."/>
            <person name="Scaria J."/>
        </authorList>
    </citation>
    <scope>NUCLEOTIDE SEQUENCE [LARGE SCALE GENOMIC DNA]</scope>
    <source>
        <strain evidence="8">SW178</strain>
    </source>
</reference>
<dbReference type="InterPro" id="IPR006710">
    <property type="entry name" value="Glyco_hydro_43"/>
</dbReference>
<dbReference type="EMBL" id="VMSO01000002">
    <property type="protein sequence ID" value="KAA8502409.1"/>
    <property type="molecule type" value="Genomic_DNA"/>
</dbReference>
<evidence type="ECO:0000256" key="2">
    <source>
        <dbReference type="ARBA" id="ARBA00022651"/>
    </source>
</evidence>
<dbReference type="CDD" id="cd18620">
    <property type="entry name" value="GH43_XylA-like"/>
    <property type="match status" value="1"/>
</dbReference>
<gene>
    <name evidence="8" type="ORF">FNY66_01870</name>
</gene>
<evidence type="ECO:0000256" key="6">
    <source>
        <dbReference type="PIRSR" id="PIRSR606710-2"/>
    </source>
</evidence>
<evidence type="ECO:0000256" key="5">
    <source>
        <dbReference type="ARBA" id="ARBA00023295"/>
    </source>
</evidence>
<name>A0A5M9I396_9FIRM</name>
<evidence type="ECO:0000256" key="7">
    <source>
        <dbReference type="RuleBase" id="RU361187"/>
    </source>
</evidence>
<evidence type="ECO:0000313" key="8">
    <source>
        <dbReference type="EMBL" id="KAA8502409.1"/>
    </source>
</evidence>
<dbReference type="PANTHER" id="PTHR43772:SF2">
    <property type="entry name" value="PUTATIVE (AFU_ORTHOLOGUE AFUA_2G04480)-RELATED"/>
    <property type="match status" value="1"/>
</dbReference>
<evidence type="ECO:0000256" key="1">
    <source>
        <dbReference type="ARBA" id="ARBA00009865"/>
    </source>
</evidence>
<dbReference type="SUPFAM" id="SSF75005">
    <property type="entry name" value="Arabinanase/levansucrase/invertase"/>
    <property type="match status" value="1"/>
</dbReference>
<keyword evidence="5 7" id="KW-0326">Glycosidase</keyword>
<dbReference type="AlphaFoldDB" id="A0A5M9I396"/>
<evidence type="ECO:0000313" key="9">
    <source>
        <dbReference type="Proteomes" id="UP000322025"/>
    </source>
</evidence>
<dbReference type="PANTHER" id="PTHR43772">
    <property type="entry name" value="ENDO-1,4-BETA-XYLANASE"/>
    <property type="match status" value="1"/>
</dbReference>
<protein>
    <submittedName>
        <fullName evidence="8">Family 43 glycosylhydrolase</fullName>
    </submittedName>
</protein>
<keyword evidence="2" id="KW-0858">Xylan degradation</keyword>
<dbReference type="Pfam" id="PF04616">
    <property type="entry name" value="Glyco_hydro_43"/>
    <property type="match status" value="1"/>
</dbReference>